<evidence type="ECO:0000313" key="3">
    <source>
        <dbReference type="Proteomes" id="UP000265566"/>
    </source>
</evidence>
<dbReference type="AlphaFoldDB" id="A0A396K1X3"/>
<sequence length="44" mass="5463">MVSNHWYTDLKLFFFFLCFYKIFSVFFRTVLTDLITRDLHEPNP</sequence>
<keyword evidence="1" id="KW-0812">Transmembrane</keyword>
<dbReference type="EMBL" id="PSQE01000001">
    <property type="protein sequence ID" value="RHN82203.1"/>
    <property type="molecule type" value="Genomic_DNA"/>
</dbReference>
<evidence type="ECO:0000313" key="2">
    <source>
        <dbReference type="EMBL" id="RHN82203.1"/>
    </source>
</evidence>
<reference evidence="3" key="1">
    <citation type="journal article" date="2018" name="Nat. Plants">
        <title>Whole-genome landscape of Medicago truncatula symbiotic genes.</title>
        <authorList>
            <person name="Pecrix Y."/>
            <person name="Staton S.E."/>
            <person name="Sallet E."/>
            <person name="Lelandais-Briere C."/>
            <person name="Moreau S."/>
            <person name="Carrere S."/>
            <person name="Blein T."/>
            <person name="Jardinaud M.F."/>
            <person name="Latrasse D."/>
            <person name="Zouine M."/>
            <person name="Zahm M."/>
            <person name="Kreplak J."/>
            <person name="Mayjonade B."/>
            <person name="Satge C."/>
            <person name="Perez M."/>
            <person name="Cauet S."/>
            <person name="Marande W."/>
            <person name="Chantry-Darmon C."/>
            <person name="Lopez-Roques C."/>
            <person name="Bouchez O."/>
            <person name="Berard A."/>
            <person name="Debelle F."/>
            <person name="Munos S."/>
            <person name="Bendahmane A."/>
            <person name="Berges H."/>
            <person name="Niebel A."/>
            <person name="Buitink J."/>
            <person name="Frugier F."/>
            <person name="Benhamed M."/>
            <person name="Crespi M."/>
            <person name="Gouzy J."/>
            <person name="Gamas P."/>
        </authorList>
    </citation>
    <scope>NUCLEOTIDE SEQUENCE [LARGE SCALE GENOMIC DNA]</scope>
    <source>
        <strain evidence="3">cv. Jemalong A17</strain>
    </source>
</reference>
<gene>
    <name evidence="2" type="ORF">MtrunA17_Chr1g0207421</name>
</gene>
<keyword evidence="1" id="KW-1133">Transmembrane helix</keyword>
<dbReference type="Gramene" id="rna6343">
    <property type="protein sequence ID" value="RHN82203.1"/>
    <property type="gene ID" value="gene6343"/>
</dbReference>
<evidence type="ECO:0000256" key="1">
    <source>
        <dbReference type="SAM" id="Phobius"/>
    </source>
</evidence>
<organism evidence="2 3">
    <name type="scientific">Medicago truncatula</name>
    <name type="common">Barrel medic</name>
    <name type="synonym">Medicago tribuloides</name>
    <dbReference type="NCBI Taxonomy" id="3880"/>
    <lineage>
        <taxon>Eukaryota</taxon>
        <taxon>Viridiplantae</taxon>
        <taxon>Streptophyta</taxon>
        <taxon>Embryophyta</taxon>
        <taxon>Tracheophyta</taxon>
        <taxon>Spermatophyta</taxon>
        <taxon>Magnoliopsida</taxon>
        <taxon>eudicotyledons</taxon>
        <taxon>Gunneridae</taxon>
        <taxon>Pentapetalae</taxon>
        <taxon>rosids</taxon>
        <taxon>fabids</taxon>
        <taxon>Fabales</taxon>
        <taxon>Fabaceae</taxon>
        <taxon>Papilionoideae</taxon>
        <taxon>50 kb inversion clade</taxon>
        <taxon>NPAAA clade</taxon>
        <taxon>Hologalegina</taxon>
        <taxon>IRL clade</taxon>
        <taxon>Trifolieae</taxon>
        <taxon>Medicago</taxon>
    </lineage>
</organism>
<feature type="transmembrane region" description="Helical" evidence="1">
    <location>
        <begin position="12"/>
        <end position="31"/>
    </location>
</feature>
<proteinExistence type="predicted"/>
<accession>A0A396K1X3</accession>
<protein>
    <recommendedName>
        <fullName evidence="4">Transmembrane protein</fullName>
    </recommendedName>
</protein>
<comment type="caution">
    <text evidence="2">The sequence shown here is derived from an EMBL/GenBank/DDBJ whole genome shotgun (WGS) entry which is preliminary data.</text>
</comment>
<name>A0A396K1X3_MEDTR</name>
<dbReference type="Proteomes" id="UP000265566">
    <property type="component" value="Chromosome 1"/>
</dbReference>
<evidence type="ECO:0008006" key="4">
    <source>
        <dbReference type="Google" id="ProtNLM"/>
    </source>
</evidence>
<keyword evidence="1" id="KW-0472">Membrane</keyword>